<evidence type="ECO:0000313" key="2">
    <source>
        <dbReference type="EMBL" id="GEO98787.1"/>
    </source>
</evidence>
<comment type="caution">
    <text evidence="2">The sequence shown here is derived from an EMBL/GenBank/DDBJ whole genome shotgun (WGS) entry which is preliminary data.</text>
</comment>
<proteinExistence type="predicted"/>
<dbReference type="Proteomes" id="UP000321258">
    <property type="component" value="Unassembled WGS sequence"/>
</dbReference>
<keyword evidence="1" id="KW-0472">Membrane</keyword>
<gene>
    <name evidence="2" type="ORF">MHA02_11750</name>
</gene>
<dbReference type="AlphaFoldDB" id="A0A512IM43"/>
<accession>A0A512IM43</accession>
<protein>
    <submittedName>
        <fullName evidence="2">Uncharacterized protein</fullName>
    </submittedName>
</protein>
<keyword evidence="1" id="KW-1133">Transmembrane helix</keyword>
<reference evidence="2 3" key="1">
    <citation type="submission" date="2019-07" db="EMBL/GenBank/DDBJ databases">
        <title>Whole genome shotgun sequence of Methylobacterium haplocladii NBRC 107714.</title>
        <authorList>
            <person name="Hosoyama A."/>
            <person name="Uohara A."/>
            <person name="Ohji S."/>
            <person name="Ichikawa N."/>
        </authorList>
    </citation>
    <scope>NUCLEOTIDE SEQUENCE [LARGE SCALE GENOMIC DNA]</scope>
    <source>
        <strain evidence="2 3">NBRC 107714</strain>
    </source>
</reference>
<keyword evidence="3" id="KW-1185">Reference proteome</keyword>
<name>A0A512IM43_9HYPH</name>
<sequence length="72" mass="7472">MPGLAISATGESEGKSAWSLPVNALFAAMRVFTGIVPLIELIALGAQTSFMPSKVASVACVMDPSISPFRCE</sequence>
<dbReference type="EMBL" id="BJZT01000010">
    <property type="protein sequence ID" value="GEO98787.1"/>
    <property type="molecule type" value="Genomic_DNA"/>
</dbReference>
<feature type="transmembrane region" description="Helical" evidence="1">
    <location>
        <begin position="20"/>
        <end position="44"/>
    </location>
</feature>
<keyword evidence="1" id="KW-0812">Transmembrane</keyword>
<evidence type="ECO:0000313" key="3">
    <source>
        <dbReference type="Proteomes" id="UP000321258"/>
    </source>
</evidence>
<evidence type="ECO:0000256" key="1">
    <source>
        <dbReference type="SAM" id="Phobius"/>
    </source>
</evidence>
<organism evidence="2 3">
    <name type="scientific">Methylobacterium haplocladii</name>
    <dbReference type="NCBI Taxonomy" id="1176176"/>
    <lineage>
        <taxon>Bacteria</taxon>
        <taxon>Pseudomonadati</taxon>
        <taxon>Pseudomonadota</taxon>
        <taxon>Alphaproteobacteria</taxon>
        <taxon>Hyphomicrobiales</taxon>
        <taxon>Methylobacteriaceae</taxon>
        <taxon>Methylobacterium</taxon>
    </lineage>
</organism>